<dbReference type="Proteomes" id="UP001341840">
    <property type="component" value="Unassembled WGS sequence"/>
</dbReference>
<feature type="compositionally biased region" description="Basic residues" evidence="1">
    <location>
        <begin position="15"/>
        <end position="29"/>
    </location>
</feature>
<comment type="caution">
    <text evidence="2">The sequence shown here is derived from an EMBL/GenBank/DDBJ whole genome shotgun (WGS) entry which is preliminary data.</text>
</comment>
<sequence length="54" mass="6459">MLLKMKIPATVKNFFKLKSKKQKRKKHTNHSPQNQRKSLKKNHPSWNLNLSIPH</sequence>
<proteinExistence type="predicted"/>
<reference evidence="2 3" key="1">
    <citation type="journal article" date="2023" name="Plants (Basel)">
        <title>Bridging the Gap: Combining Genomics and Transcriptomics Approaches to Understand Stylosanthes scabra, an Orphan Legume from the Brazilian Caatinga.</title>
        <authorList>
            <person name="Ferreira-Neto J.R.C."/>
            <person name="da Silva M.D."/>
            <person name="Binneck E."/>
            <person name="de Melo N.F."/>
            <person name="da Silva R.H."/>
            <person name="de Melo A.L.T.M."/>
            <person name="Pandolfi V."/>
            <person name="Bustamante F.O."/>
            <person name="Brasileiro-Vidal A.C."/>
            <person name="Benko-Iseppon A.M."/>
        </authorList>
    </citation>
    <scope>NUCLEOTIDE SEQUENCE [LARGE SCALE GENOMIC DNA]</scope>
    <source>
        <tissue evidence="2">Leaves</tissue>
    </source>
</reference>
<dbReference type="EMBL" id="JASCZI010275389">
    <property type="protein sequence ID" value="MED6226475.1"/>
    <property type="molecule type" value="Genomic_DNA"/>
</dbReference>
<keyword evidence="3" id="KW-1185">Reference proteome</keyword>
<name>A0ABU6ZWR6_9FABA</name>
<gene>
    <name evidence="2" type="ORF">PIB30_104123</name>
</gene>
<protein>
    <submittedName>
        <fullName evidence="2">Uncharacterized protein</fullName>
    </submittedName>
</protein>
<accession>A0ABU6ZWR6</accession>
<evidence type="ECO:0000313" key="2">
    <source>
        <dbReference type="EMBL" id="MED6226475.1"/>
    </source>
</evidence>
<organism evidence="2 3">
    <name type="scientific">Stylosanthes scabra</name>
    <dbReference type="NCBI Taxonomy" id="79078"/>
    <lineage>
        <taxon>Eukaryota</taxon>
        <taxon>Viridiplantae</taxon>
        <taxon>Streptophyta</taxon>
        <taxon>Embryophyta</taxon>
        <taxon>Tracheophyta</taxon>
        <taxon>Spermatophyta</taxon>
        <taxon>Magnoliopsida</taxon>
        <taxon>eudicotyledons</taxon>
        <taxon>Gunneridae</taxon>
        <taxon>Pentapetalae</taxon>
        <taxon>rosids</taxon>
        <taxon>fabids</taxon>
        <taxon>Fabales</taxon>
        <taxon>Fabaceae</taxon>
        <taxon>Papilionoideae</taxon>
        <taxon>50 kb inversion clade</taxon>
        <taxon>dalbergioids sensu lato</taxon>
        <taxon>Dalbergieae</taxon>
        <taxon>Pterocarpus clade</taxon>
        <taxon>Stylosanthes</taxon>
    </lineage>
</organism>
<evidence type="ECO:0000313" key="3">
    <source>
        <dbReference type="Proteomes" id="UP001341840"/>
    </source>
</evidence>
<feature type="region of interest" description="Disordered" evidence="1">
    <location>
        <begin position="13"/>
        <end position="54"/>
    </location>
</feature>
<evidence type="ECO:0000256" key="1">
    <source>
        <dbReference type="SAM" id="MobiDB-lite"/>
    </source>
</evidence>
<feature type="compositionally biased region" description="Polar residues" evidence="1">
    <location>
        <begin position="44"/>
        <end position="54"/>
    </location>
</feature>